<dbReference type="InterPro" id="IPR036291">
    <property type="entry name" value="NAD(P)-bd_dom_sf"/>
</dbReference>
<dbReference type="Proteomes" id="UP000216024">
    <property type="component" value="Unassembled WGS sequence"/>
</dbReference>
<evidence type="ECO:0000313" key="5">
    <source>
        <dbReference type="Proteomes" id="UP000216024"/>
    </source>
</evidence>
<evidence type="ECO:0000256" key="3">
    <source>
        <dbReference type="RuleBase" id="RU000363"/>
    </source>
</evidence>
<comment type="similarity">
    <text evidence="1 3">Belongs to the short-chain dehydrogenases/reductases (SDR) family.</text>
</comment>
<keyword evidence="2" id="KW-0560">Oxidoreductase</keyword>
<gene>
    <name evidence="4" type="ORF">CCE28_13000</name>
</gene>
<name>A0A267MIQ6_9FIRM</name>
<proteinExistence type="inferred from homology"/>
<dbReference type="Pfam" id="PF00106">
    <property type="entry name" value="adh_short"/>
    <property type="match status" value="1"/>
</dbReference>
<evidence type="ECO:0000256" key="2">
    <source>
        <dbReference type="ARBA" id="ARBA00023002"/>
    </source>
</evidence>
<dbReference type="PRINTS" id="PR00080">
    <property type="entry name" value="SDRFAMILY"/>
</dbReference>
<accession>A0A267MIQ6</accession>
<dbReference type="PANTHER" id="PTHR44196">
    <property type="entry name" value="DEHYDROGENASE/REDUCTASE SDR FAMILY MEMBER 7B"/>
    <property type="match status" value="1"/>
</dbReference>
<dbReference type="PANTHER" id="PTHR44196:SF1">
    <property type="entry name" value="DEHYDROGENASE_REDUCTASE SDR FAMILY MEMBER 7B"/>
    <property type="match status" value="1"/>
</dbReference>
<evidence type="ECO:0000256" key="1">
    <source>
        <dbReference type="ARBA" id="ARBA00006484"/>
    </source>
</evidence>
<reference evidence="4 5" key="1">
    <citation type="submission" date="2017-06" db="EMBL/GenBank/DDBJ databases">
        <title>Draft genome sequence of anaerobic fermentative bacterium Anaeromicrobium sediminis DY2726D isolated from West Pacific Ocean sediments.</title>
        <authorList>
            <person name="Zeng X."/>
        </authorList>
    </citation>
    <scope>NUCLEOTIDE SEQUENCE [LARGE SCALE GENOMIC DNA]</scope>
    <source>
        <strain evidence="4 5">DY2726D</strain>
    </source>
</reference>
<comment type="caution">
    <text evidence="4">The sequence shown here is derived from an EMBL/GenBank/DDBJ whole genome shotgun (WGS) entry which is preliminary data.</text>
</comment>
<evidence type="ECO:0008006" key="6">
    <source>
        <dbReference type="Google" id="ProtNLM"/>
    </source>
</evidence>
<dbReference type="InterPro" id="IPR002347">
    <property type="entry name" value="SDR_fam"/>
</dbReference>
<dbReference type="Gene3D" id="3.40.50.720">
    <property type="entry name" value="NAD(P)-binding Rossmann-like Domain"/>
    <property type="match status" value="1"/>
</dbReference>
<dbReference type="GO" id="GO:0016491">
    <property type="term" value="F:oxidoreductase activity"/>
    <property type="evidence" value="ECO:0007669"/>
    <property type="project" value="UniProtKB-KW"/>
</dbReference>
<dbReference type="PRINTS" id="PR00081">
    <property type="entry name" value="GDHRDH"/>
</dbReference>
<dbReference type="GO" id="GO:0016020">
    <property type="term" value="C:membrane"/>
    <property type="evidence" value="ECO:0007669"/>
    <property type="project" value="TreeGrafter"/>
</dbReference>
<dbReference type="EMBL" id="NIBG01000011">
    <property type="protein sequence ID" value="PAB58808.1"/>
    <property type="molecule type" value="Genomic_DNA"/>
</dbReference>
<dbReference type="SUPFAM" id="SSF51735">
    <property type="entry name" value="NAD(P)-binding Rossmann-fold domains"/>
    <property type="match status" value="1"/>
</dbReference>
<dbReference type="RefSeq" id="WP_095134162.1">
    <property type="nucleotide sequence ID" value="NZ_NIBG01000011.1"/>
</dbReference>
<dbReference type="AlphaFoldDB" id="A0A267MIQ6"/>
<evidence type="ECO:0000313" key="4">
    <source>
        <dbReference type="EMBL" id="PAB58808.1"/>
    </source>
</evidence>
<dbReference type="OrthoDB" id="9808814at2"/>
<keyword evidence="5" id="KW-1185">Reference proteome</keyword>
<protein>
    <recommendedName>
        <fullName evidence="6">Short-chain dehydrogenase</fullName>
    </recommendedName>
</protein>
<sequence length="254" mass="28679">MKKNIVLITGGSSGIGLEMAKQMDKLGYTILICGRSEKKLDLVKKQVPSLHTYVCDVTDSKDRIALFNKINDQFGQLDMLINNAGSANRYLFNMEDMEQLERYMDDDYEINQKVPILMAKLFQPLLEKSKGTIVNVTSALVYVPVFTKASYCSNKAALHSLTKTLRHQLKDRGIHVREILYPEVNTPFQQGDVSDRAIMPDEAAALAIKGLMEGKDEIHVKGAELIYKMYRSDSKKAFETLSSSIPKNVEEMLY</sequence>
<organism evidence="4 5">
    <name type="scientific">Anaeromicrobium sediminis</name>
    <dbReference type="NCBI Taxonomy" id="1478221"/>
    <lineage>
        <taxon>Bacteria</taxon>
        <taxon>Bacillati</taxon>
        <taxon>Bacillota</taxon>
        <taxon>Clostridia</taxon>
        <taxon>Peptostreptococcales</taxon>
        <taxon>Thermotaleaceae</taxon>
        <taxon>Anaeromicrobium</taxon>
    </lineage>
</organism>